<dbReference type="InterPro" id="IPR018060">
    <property type="entry name" value="HTH_AraC"/>
</dbReference>
<keyword evidence="2" id="KW-0238">DNA-binding</keyword>
<dbReference type="InterPro" id="IPR032783">
    <property type="entry name" value="AraC_lig"/>
</dbReference>
<dbReference type="EMBL" id="SJJZ01000003">
    <property type="protein sequence ID" value="TCC05551.1"/>
    <property type="molecule type" value="Genomic_DNA"/>
</dbReference>
<dbReference type="InterPro" id="IPR011051">
    <property type="entry name" value="RmlC_Cupin_sf"/>
</dbReference>
<dbReference type="PROSITE" id="PS00041">
    <property type="entry name" value="HTH_ARAC_FAMILY_1"/>
    <property type="match status" value="1"/>
</dbReference>
<organism evidence="6 7">
    <name type="scientific">Kribbella soli</name>
    <dbReference type="NCBI Taxonomy" id="1124743"/>
    <lineage>
        <taxon>Bacteria</taxon>
        <taxon>Bacillati</taxon>
        <taxon>Actinomycetota</taxon>
        <taxon>Actinomycetes</taxon>
        <taxon>Propionibacteriales</taxon>
        <taxon>Kribbellaceae</taxon>
        <taxon>Kribbella</taxon>
    </lineage>
</organism>
<dbReference type="InterPro" id="IPR009057">
    <property type="entry name" value="Homeodomain-like_sf"/>
</dbReference>
<dbReference type="Proteomes" id="UP000292346">
    <property type="component" value="Unassembled WGS sequence"/>
</dbReference>
<dbReference type="InterPro" id="IPR050204">
    <property type="entry name" value="AraC_XylS_family_regulators"/>
</dbReference>
<proteinExistence type="predicted"/>
<feature type="domain" description="HTH araC/xylS-type" evidence="5">
    <location>
        <begin position="200"/>
        <end position="298"/>
    </location>
</feature>
<comment type="caution">
    <text evidence="6">The sequence shown here is derived from an EMBL/GenBank/DDBJ whole genome shotgun (WGS) entry which is preliminary data.</text>
</comment>
<dbReference type="InterPro" id="IPR020449">
    <property type="entry name" value="Tscrpt_reg_AraC-type_HTH"/>
</dbReference>
<keyword evidence="7" id="KW-1185">Reference proteome</keyword>
<evidence type="ECO:0000313" key="7">
    <source>
        <dbReference type="Proteomes" id="UP000292346"/>
    </source>
</evidence>
<dbReference type="Gene3D" id="1.10.10.60">
    <property type="entry name" value="Homeodomain-like"/>
    <property type="match status" value="2"/>
</dbReference>
<accession>A0A4R0H5C0</accession>
<evidence type="ECO:0000256" key="2">
    <source>
        <dbReference type="ARBA" id="ARBA00023125"/>
    </source>
</evidence>
<dbReference type="SUPFAM" id="SSF46689">
    <property type="entry name" value="Homeodomain-like"/>
    <property type="match status" value="2"/>
</dbReference>
<evidence type="ECO:0000256" key="1">
    <source>
        <dbReference type="ARBA" id="ARBA00023015"/>
    </source>
</evidence>
<sequence length="317" mass="34114">MDVLSDAVTTMRTGRPHSNRNKLSAPWGLRFPPTDGAGFHIVLSGTCWMLPADAEPLRLNTGDIVFLPREPGHALANDPGSPLTEFQVGGRDREDDPGTGGAVTELLCGAYVLDRSRPHPLLADLPDIVHLPAHIGHHPRLRTAVDLLGGEVAEPRPGATASVSALLDLLLLYMLRAWFDDQSTGSPTGWPAALADPAVSAALHAMHAEPAAPWTVQELGARAGLSRTVFAQRFTALVGRPPLAYLTWWRMTLAAKLLQATDAPLSTVARRCGYSSEFAFAKTFKREFGIAPGAFRRTDGADQLSSPPGTRASRRNW</sequence>
<protein>
    <submittedName>
        <fullName evidence="6">AraC family transcriptional regulator</fullName>
    </submittedName>
</protein>
<dbReference type="PROSITE" id="PS01124">
    <property type="entry name" value="HTH_ARAC_FAMILY_2"/>
    <property type="match status" value="1"/>
</dbReference>
<dbReference type="RefSeq" id="WP_131342218.1">
    <property type="nucleotide sequence ID" value="NZ_SJJZ01000003.1"/>
</dbReference>
<evidence type="ECO:0000259" key="5">
    <source>
        <dbReference type="PROSITE" id="PS01124"/>
    </source>
</evidence>
<dbReference type="PANTHER" id="PTHR46796:SF7">
    <property type="entry name" value="ARAC FAMILY TRANSCRIPTIONAL REGULATOR"/>
    <property type="match status" value="1"/>
</dbReference>
<dbReference type="PANTHER" id="PTHR46796">
    <property type="entry name" value="HTH-TYPE TRANSCRIPTIONAL ACTIVATOR RHAS-RELATED"/>
    <property type="match status" value="1"/>
</dbReference>
<gene>
    <name evidence="6" type="ORF">E0H45_26400</name>
</gene>
<keyword evidence="3" id="KW-0804">Transcription</keyword>
<dbReference type="GO" id="GO:0003700">
    <property type="term" value="F:DNA-binding transcription factor activity"/>
    <property type="evidence" value="ECO:0007669"/>
    <property type="project" value="InterPro"/>
</dbReference>
<name>A0A4R0H5C0_9ACTN</name>
<dbReference type="GO" id="GO:0043565">
    <property type="term" value="F:sequence-specific DNA binding"/>
    <property type="evidence" value="ECO:0007669"/>
    <property type="project" value="InterPro"/>
</dbReference>
<reference evidence="6 7" key="1">
    <citation type="submission" date="2019-02" db="EMBL/GenBank/DDBJ databases">
        <title>Kribbella capetownensis sp. nov. and Kribbella speibonae sp. nov., isolated from soil.</title>
        <authorList>
            <person name="Curtis S.M."/>
            <person name="Norton I."/>
            <person name="Everest G.J."/>
            <person name="Meyers P.R."/>
        </authorList>
    </citation>
    <scope>NUCLEOTIDE SEQUENCE [LARGE SCALE GENOMIC DNA]</scope>
    <source>
        <strain evidence="6 7">KCTC 29219</strain>
    </source>
</reference>
<evidence type="ECO:0000256" key="3">
    <source>
        <dbReference type="ARBA" id="ARBA00023163"/>
    </source>
</evidence>
<dbReference type="OrthoDB" id="241790at2"/>
<evidence type="ECO:0000256" key="4">
    <source>
        <dbReference type="SAM" id="MobiDB-lite"/>
    </source>
</evidence>
<dbReference type="PRINTS" id="PR00032">
    <property type="entry name" value="HTHARAC"/>
</dbReference>
<feature type="region of interest" description="Disordered" evidence="4">
    <location>
        <begin position="1"/>
        <end position="21"/>
    </location>
</feature>
<dbReference type="AlphaFoldDB" id="A0A4R0H5C0"/>
<dbReference type="SMART" id="SM00342">
    <property type="entry name" value="HTH_ARAC"/>
    <property type="match status" value="1"/>
</dbReference>
<evidence type="ECO:0000313" key="6">
    <source>
        <dbReference type="EMBL" id="TCC05551.1"/>
    </source>
</evidence>
<dbReference type="Pfam" id="PF12852">
    <property type="entry name" value="Cupin_6"/>
    <property type="match status" value="1"/>
</dbReference>
<keyword evidence="1" id="KW-0805">Transcription regulation</keyword>
<dbReference type="SUPFAM" id="SSF51182">
    <property type="entry name" value="RmlC-like cupins"/>
    <property type="match status" value="1"/>
</dbReference>
<dbReference type="Pfam" id="PF12833">
    <property type="entry name" value="HTH_18"/>
    <property type="match status" value="1"/>
</dbReference>
<dbReference type="InterPro" id="IPR018062">
    <property type="entry name" value="HTH_AraC-typ_CS"/>
</dbReference>